<protein>
    <submittedName>
        <fullName evidence="4">3'-5' exonuclease</fullName>
    </submittedName>
</protein>
<dbReference type="AlphaFoldDB" id="A0A5A8F518"/>
<dbReference type="NCBIfam" id="TIGR00573">
    <property type="entry name" value="dnaq"/>
    <property type="match status" value="1"/>
</dbReference>
<dbReference type="GO" id="GO:0005829">
    <property type="term" value="C:cytosol"/>
    <property type="evidence" value="ECO:0007669"/>
    <property type="project" value="TreeGrafter"/>
</dbReference>
<dbReference type="SMART" id="SM00479">
    <property type="entry name" value="EXOIII"/>
    <property type="match status" value="1"/>
</dbReference>
<dbReference type="Gene3D" id="3.30.420.10">
    <property type="entry name" value="Ribonuclease H-like superfamily/Ribonuclease H"/>
    <property type="match status" value="1"/>
</dbReference>
<keyword evidence="5" id="KW-1185">Reference proteome</keyword>
<reference evidence="4 5" key="1">
    <citation type="submission" date="2019-06" db="EMBL/GenBank/DDBJ databases">
        <title>Genomic insights into carbon and energy metabolism of Deferribacter autotrophicus revealed new metabolic traits in the phylum Deferribacteres.</title>
        <authorList>
            <person name="Slobodkin A.I."/>
            <person name="Slobodkina G.B."/>
            <person name="Allioux M."/>
            <person name="Alain K."/>
            <person name="Jebbar M."/>
            <person name="Shadrin V."/>
            <person name="Kublanov I.V."/>
            <person name="Toshchakov S.V."/>
            <person name="Bonch-Osmolovskaya E.A."/>
        </authorList>
    </citation>
    <scope>NUCLEOTIDE SEQUENCE [LARGE SCALE GENOMIC DNA]</scope>
    <source>
        <strain evidence="4 5">SL50</strain>
    </source>
</reference>
<dbReference type="InterPro" id="IPR006054">
    <property type="entry name" value="DnaQ"/>
</dbReference>
<dbReference type="GO" id="GO:0008408">
    <property type="term" value="F:3'-5' exonuclease activity"/>
    <property type="evidence" value="ECO:0007669"/>
    <property type="project" value="TreeGrafter"/>
</dbReference>
<dbReference type="GO" id="GO:0003677">
    <property type="term" value="F:DNA binding"/>
    <property type="evidence" value="ECO:0007669"/>
    <property type="project" value="InterPro"/>
</dbReference>
<keyword evidence="4" id="KW-0378">Hydrolase</keyword>
<keyword evidence="4" id="KW-0540">Nuclease</keyword>
<name>A0A5A8F518_9BACT</name>
<dbReference type="GO" id="GO:0045004">
    <property type="term" value="P:DNA replication proofreading"/>
    <property type="evidence" value="ECO:0007669"/>
    <property type="project" value="TreeGrafter"/>
</dbReference>
<evidence type="ECO:0000256" key="1">
    <source>
        <dbReference type="ARBA" id="ARBA00025483"/>
    </source>
</evidence>
<comment type="subunit">
    <text evidence="2">DNA polymerase III contains a core (composed of alpha, epsilon and theta chains) that associates with a tau subunit. This core dimerizes to form the POLIII' complex. PolIII' associates with the gamma complex (composed of gamma, delta, delta', psi and chi chains) and with the beta chain to form the complete DNA polymerase III complex.</text>
</comment>
<dbReference type="FunFam" id="3.30.420.10:FF:000045">
    <property type="entry name" value="3'-5' exonuclease DinG"/>
    <property type="match status" value="1"/>
</dbReference>
<dbReference type="Pfam" id="PF00929">
    <property type="entry name" value="RNase_T"/>
    <property type="match status" value="1"/>
</dbReference>
<dbReference type="PANTHER" id="PTHR30231:SF41">
    <property type="entry name" value="DNA POLYMERASE III SUBUNIT EPSILON"/>
    <property type="match status" value="1"/>
</dbReference>
<dbReference type="InterPro" id="IPR036397">
    <property type="entry name" value="RNaseH_sf"/>
</dbReference>
<evidence type="ECO:0000259" key="3">
    <source>
        <dbReference type="SMART" id="SM00479"/>
    </source>
</evidence>
<dbReference type="PANTHER" id="PTHR30231">
    <property type="entry name" value="DNA POLYMERASE III SUBUNIT EPSILON"/>
    <property type="match status" value="1"/>
</dbReference>
<comment type="caution">
    <text evidence="4">The sequence shown here is derived from an EMBL/GenBank/DDBJ whole genome shotgun (WGS) entry which is preliminary data.</text>
</comment>
<dbReference type="InterPro" id="IPR012337">
    <property type="entry name" value="RNaseH-like_sf"/>
</dbReference>
<dbReference type="RefSeq" id="WP_149266725.1">
    <property type="nucleotide sequence ID" value="NZ_VFJB01000006.1"/>
</dbReference>
<dbReference type="InterPro" id="IPR013520">
    <property type="entry name" value="Ribonucl_H"/>
</dbReference>
<evidence type="ECO:0000256" key="2">
    <source>
        <dbReference type="ARBA" id="ARBA00026073"/>
    </source>
</evidence>
<sequence>MILEKSDILDSRIDELEYCVFDIETTGVRPFDGDRIVEIGAVKIKPGLKMDYKNKFHLLVNPGIHIPDNSVSIHGITDKDVEDAPDECLAFYQFLEFARGSILVAHNAKKDMGFLRRVMKDYSISDPFDFVIDTLTLSRKVNIYNRYHNLDALMEQYNIKLNSPYKRHRALFDAELTSVIFRLMIKKLLAKRMFTLMELLIFLEARG</sequence>
<dbReference type="EMBL" id="VFJB01000006">
    <property type="protein sequence ID" value="KAA0257752.1"/>
    <property type="molecule type" value="Genomic_DNA"/>
</dbReference>
<feature type="domain" description="Exonuclease" evidence="3">
    <location>
        <begin position="17"/>
        <end position="190"/>
    </location>
</feature>
<dbReference type="GO" id="GO:0003887">
    <property type="term" value="F:DNA-directed DNA polymerase activity"/>
    <property type="evidence" value="ECO:0007669"/>
    <property type="project" value="InterPro"/>
</dbReference>
<dbReference type="SUPFAM" id="SSF53098">
    <property type="entry name" value="Ribonuclease H-like"/>
    <property type="match status" value="1"/>
</dbReference>
<evidence type="ECO:0000313" key="4">
    <source>
        <dbReference type="EMBL" id="KAA0257752.1"/>
    </source>
</evidence>
<evidence type="ECO:0000313" key="5">
    <source>
        <dbReference type="Proteomes" id="UP000322876"/>
    </source>
</evidence>
<dbReference type="CDD" id="cd06127">
    <property type="entry name" value="DEDDh"/>
    <property type="match status" value="1"/>
</dbReference>
<comment type="function">
    <text evidence="1">DNA polymerase III is a complex, multichain enzyme responsible for most of the replicative synthesis in bacteria. The epsilon subunit contain the editing function and is a proofreading 3'-5' exonuclease.</text>
</comment>
<proteinExistence type="predicted"/>
<organism evidence="4 5">
    <name type="scientific">Deferribacter autotrophicus</name>
    <dbReference type="NCBI Taxonomy" id="500465"/>
    <lineage>
        <taxon>Bacteria</taxon>
        <taxon>Pseudomonadati</taxon>
        <taxon>Deferribacterota</taxon>
        <taxon>Deferribacteres</taxon>
        <taxon>Deferribacterales</taxon>
        <taxon>Deferribacteraceae</taxon>
        <taxon>Deferribacter</taxon>
    </lineage>
</organism>
<accession>A0A5A8F518</accession>
<dbReference type="OrthoDB" id="9803913at2"/>
<dbReference type="Proteomes" id="UP000322876">
    <property type="component" value="Unassembled WGS sequence"/>
</dbReference>
<keyword evidence="4" id="KW-0269">Exonuclease</keyword>
<gene>
    <name evidence="4" type="ORF">FHQ18_08400</name>
</gene>